<dbReference type="Pfam" id="PF00797">
    <property type="entry name" value="Acetyltransf_2"/>
    <property type="match status" value="1"/>
</dbReference>
<sequence length="368" mass="41878">MCTRFRVADTDSYHHQTRTRITMARGTLRNGVLIKQMPSPYSKQQIKQWLDVIKFDTKPEDGIDENAETLPAPTLDNLVILTRLHLIAFPFETTPIHYTSEHCMNVTPEGLFQRLVVQRRGGSYCYGLNGLLFGMLLGLGYRAYAGQARTNGNFSPNGPPNYLHTSHMVIFLQPFPESNVTYVVDTGFGGGGLTRPILLSDDPDNVIVGTTPSERHRLTKEPLPQASFDDPAWRLEVMYEKPNSSESLWRVIYSFSETEYFQCDFEAMSYFVSTHPPSPTSPFSTLRDIVFLKRYFWIDDTGDIAQKEMGTLTLIGRTVKRQIGQTTEELKRLETEEERIKAIKEDFGVHIDDDGIEHIRGRKAELTA</sequence>
<evidence type="ECO:0000256" key="2">
    <source>
        <dbReference type="SAM" id="Coils"/>
    </source>
</evidence>
<keyword evidence="3" id="KW-1133">Transmembrane helix</keyword>
<keyword evidence="5" id="KW-1185">Reference proteome</keyword>
<dbReference type="PANTHER" id="PTHR11786:SF0">
    <property type="entry name" value="ARYLAMINE N-ACETYLTRANSFERASE 4-RELATED"/>
    <property type="match status" value="1"/>
</dbReference>
<gene>
    <name evidence="4" type="ORF">VKT23_013553</name>
</gene>
<keyword evidence="3" id="KW-0472">Membrane</keyword>
<evidence type="ECO:0000256" key="1">
    <source>
        <dbReference type="ARBA" id="ARBA00006547"/>
    </source>
</evidence>
<feature type="transmembrane region" description="Helical" evidence="3">
    <location>
        <begin position="124"/>
        <end position="144"/>
    </location>
</feature>
<dbReference type="InterPro" id="IPR053710">
    <property type="entry name" value="Arylamine_NAT_domain_sf"/>
</dbReference>
<dbReference type="EMBL" id="JBANRG010000037">
    <property type="protein sequence ID" value="KAK7448824.1"/>
    <property type="molecule type" value="Genomic_DNA"/>
</dbReference>
<evidence type="ECO:0000313" key="4">
    <source>
        <dbReference type="EMBL" id="KAK7448824.1"/>
    </source>
</evidence>
<keyword evidence="2" id="KW-0175">Coiled coil</keyword>
<evidence type="ECO:0000313" key="5">
    <source>
        <dbReference type="Proteomes" id="UP001498398"/>
    </source>
</evidence>
<comment type="caution">
    <text evidence="4">The sequence shown here is derived from an EMBL/GenBank/DDBJ whole genome shotgun (WGS) entry which is preliminary data.</text>
</comment>
<dbReference type="InterPro" id="IPR038765">
    <property type="entry name" value="Papain-like_cys_pep_sf"/>
</dbReference>
<protein>
    <recommendedName>
        <fullName evidence="6">Arylamine N-acetyltransferase</fullName>
    </recommendedName>
</protein>
<name>A0ABR1J3C5_9AGAR</name>
<dbReference type="SUPFAM" id="SSF54001">
    <property type="entry name" value="Cysteine proteinases"/>
    <property type="match status" value="1"/>
</dbReference>
<proteinExistence type="inferred from homology"/>
<dbReference type="PANTHER" id="PTHR11786">
    <property type="entry name" value="N-HYDROXYARYLAMINE O-ACETYLTRANSFERASE"/>
    <property type="match status" value="1"/>
</dbReference>
<keyword evidence="3" id="KW-0812">Transmembrane</keyword>
<evidence type="ECO:0008006" key="6">
    <source>
        <dbReference type="Google" id="ProtNLM"/>
    </source>
</evidence>
<accession>A0ABR1J3C5</accession>
<comment type="similarity">
    <text evidence="1">Belongs to the arylamine N-acetyltransferase family.</text>
</comment>
<reference evidence="4 5" key="1">
    <citation type="submission" date="2024-01" db="EMBL/GenBank/DDBJ databases">
        <title>A draft genome for the cacao thread blight pathogen Marasmiellus scandens.</title>
        <authorList>
            <person name="Baruah I.K."/>
            <person name="Leung J."/>
            <person name="Bukari Y."/>
            <person name="Amoako-Attah I."/>
            <person name="Meinhardt L.W."/>
            <person name="Bailey B.A."/>
            <person name="Cohen S.P."/>
        </authorList>
    </citation>
    <scope>NUCLEOTIDE SEQUENCE [LARGE SCALE GENOMIC DNA]</scope>
    <source>
        <strain evidence="4 5">GH-19</strain>
    </source>
</reference>
<evidence type="ECO:0000256" key="3">
    <source>
        <dbReference type="SAM" id="Phobius"/>
    </source>
</evidence>
<dbReference type="Gene3D" id="3.30.2140.20">
    <property type="match status" value="1"/>
</dbReference>
<organism evidence="4 5">
    <name type="scientific">Marasmiellus scandens</name>
    <dbReference type="NCBI Taxonomy" id="2682957"/>
    <lineage>
        <taxon>Eukaryota</taxon>
        <taxon>Fungi</taxon>
        <taxon>Dikarya</taxon>
        <taxon>Basidiomycota</taxon>
        <taxon>Agaricomycotina</taxon>
        <taxon>Agaricomycetes</taxon>
        <taxon>Agaricomycetidae</taxon>
        <taxon>Agaricales</taxon>
        <taxon>Marasmiineae</taxon>
        <taxon>Omphalotaceae</taxon>
        <taxon>Marasmiellus</taxon>
    </lineage>
</organism>
<dbReference type="Proteomes" id="UP001498398">
    <property type="component" value="Unassembled WGS sequence"/>
</dbReference>
<dbReference type="InterPro" id="IPR001447">
    <property type="entry name" value="Arylamine_N-AcTrfase"/>
</dbReference>
<feature type="coiled-coil region" evidence="2">
    <location>
        <begin position="316"/>
        <end position="343"/>
    </location>
</feature>